<dbReference type="Proteomes" id="UP001157418">
    <property type="component" value="Unassembled WGS sequence"/>
</dbReference>
<comment type="caution">
    <text evidence="1">The sequence shown here is derived from an EMBL/GenBank/DDBJ whole genome shotgun (WGS) entry which is preliminary data.</text>
</comment>
<reference evidence="1 2" key="1">
    <citation type="submission" date="2022-01" db="EMBL/GenBank/DDBJ databases">
        <authorList>
            <person name="Xiong W."/>
            <person name="Schranz E."/>
        </authorList>
    </citation>
    <scope>NUCLEOTIDE SEQUENCE [LARGE SCALE GENOMIC DNA]</scope>
</reference>
<sequence length="93" mass="10958">MRKKGRCVFTCLDVFLAGDRTDGQSLRPLTAMEMRWRAVGGGDRCWYRFGKKEKRGFPPLFLHLHKPTHKKPFDFYQFSTKVSVLIKVKIEEH</sequence>
<protein>
    <submittedName>
        <fullName evidence="1">Uncharacterized protein</fullName>
    </submittedName>
</protein>
<evidence type="ECO:0000313" key="1">
    <source>
        <dbReference type="EMBL" id="CAH1430668.1"/>
    </source>
</evidence>
<keyword evidence="2" id="KW-1185">Reference proteome</keyword>
<dbReference type="EMBL" id="CAKMRJ010003334">
    <property type="protein sequence ID" value="CAH1430668.1"/>
    <property type="molecule type" value="Genomic_DNA"/>
</dbReference>
<gene>
    <name evidence="1" type="ORF">LVIROSA_LOCUS17426</name>
</gene>
<accession>A0AAU9N193</accession>
<proteinExistence type="predicted"/>
<evidence type="ECO:0000313" key="2">
    <source>
        <dbReference type="Proteomes" id="UP001157418"/>
    </source>
</evidence>
<organism evidence="1 2">
    <name type="scientific">Lactuca virosa</name>
    <dbReference type="NCBI Taxonomy" id="75947"/>
    <lineage>
        <taxon>Eukaryota</taxon>
        <taxon>Viridiplantae</taxon>
        <taxon>Streptophyta</taxon>
        <taxon>Embryophyta</taxon>
        <taxon>Tracheophyta</taxon>
        <taxon>Spermatophyta</taxon>
        <taxon>Magnoliopsida</taxon>
        <taxon>eudicotyledons</taxon>
        <taxon>Gunneridae</taxon>
        <taxon>Pentapetalae</taxon>
        <taxon>asterids</taxon>
        <taxon>campanulids</taxon>
        <taxon>Asterales</taxon>
        <taxon>Asteraceae</taxon>
        <taxon>Cichorioideae</taxon>
        <taxon>Cichorieae</taxon>
        <taxon>Lactucinae</taxon>
        <taxon>Lactuca</taxon>
    </lineage>
</organism>
<name>A0AAU9N193_9ASTR</name>
<dbReference type="AlphaFoldDB" id="A0AAU9N193"/>